<evidence type="ECO:0000259" key="3">
    <source>
        <dbReference type="PROSITE" id="PS50157"/>
    </source>
</evidence>
<evidence type="ECO:0000313" key="5">
    <source>
        <dbReference type="Proteomes" id="UP000502823"/>
    </source>
</evidence>
<dbReference type="InParanoid" id="A0A6L2PJA8"/>
<dbReference type="Gene3D" id="3.30.160.60">
    <property type="entry name" value="Classic Zinc Finger"/>
    <property type="match status" value="1"/>
</dbReference>
<keyword evidence="1" id="KW-0863">Zinc-finger</keyword>
<gene>
    <name evidence="4" type="ORF">Cfor_01434</name>
</gene>
<keyword evidence="1" id="KW-0479">Metal-binding</keyword>
<dbReference type="PROSITE" id="PS50157">
    <property type="entry name" value="ZINC_FINGER_C2H2_2"/>
    <property type="match status" value="2"/>
</dbReference>
<organism evidence="4 5">
    <name type="scientific">Coptotermes formosanus</name>
    <name type="common">Formosan subterranean termite</name>
    <dbReference type="NCBI Taxonomy" id="36987"/>
    <lineage>
        <taxon>Eukaryota</taxon>
        <taxon>Metazoa</taxon>
        <taxon>Ecdysozoa</taxon>
        <taxon>Arthropoda</taxon>
        <taxon>Hexapoda</taxon>
        <taxon>Insecta</taxon>
        <taxon>Pterygota</taxon>
        <taxon>Neoptera</taxon>
        <taxon>Polyneoptera</taxon>
        <taxon>Dictyoptera</taxon>
        <taxon>Blattodea</taxon>
        <taxon>Blattoidea</taxon>
        <taxon>Termitoidae</taxon>
        <taxon>Rhinotermitidae</taxon>
        <taxon>Coptotermes</taxon>
    </lineage>
</organism>
<comment type="caution">
    <text evidence="4">The sequence shown here is derived from an EMBL/GenBank/DDBJ whole genome shotgun (WGS) entry which is preliminary data.</text>
</comment>
<feature type="domain" description="C2H2-type" evidence="3">
    <location>
        <begin position="76"/>
        <end position="103"/>
    </location>
</feature>
<dbReference type="Pfam" id="PF00096">
    <property type="entry name" value="zf-C2H2"/>
    <property type="match status" value="2"/>
</dbReference>
<feature type="chain" id="PRO_5026767584" description="C2H2-type domain-containing protein" evidence="2">
    <location>
        <begin position="32"/>
        <end position="132"/>
    </location>
</feature>
<dbReference type="InterPro" id="IPR013087">
    <property type="entry name" value="Znf_C2H2_type"/>
</dbReference>
<evidence type="ECO:0000256" key="1">
    <source>
        <dbReference type="PROSITE-ProRule" id="PRU00042"/>
    </source>
</evidence>
<dbReference type="AlphaFoldDB" id="A0A6L2PJA8"/>
<dbReference type="GO" id="GO:0008270">
    <property type="term" value="F:zinc ion binding"/>
    <property type="evidence" value="ECO:0007669"/>
    <property type="project" value="UniProtKB-KW"/>
</dbReference>
<dbReference type="SMART" id="SM00355">
    <property type="entry name" value="ZnF_C2H2"/>
    <property type="match status" value="2"/>
</dbReference>
<dbReference type="EMBL" id="BLKM01000241">
    <property type="protein sequence ID" value="GFG30665.1"/>
    <property type="molecule type" value="Genomic_DNA"/>
</dbReference>
<dbReference type="OrthoDB" id="10004641at2759"/>
<protein>
    <recommendedName>
        <fullName evidence="3">C2H2-type domain-containing protein</fullName>
    </recommendedName>
</protein>
<keyword evidence="1" id="KW-0862">Zinc</keyword>
<keyword evidence="2" id="KW-0732">Signal</keyword>
<evidence type="ECO:0000256" key="2">
    <source>
        <dbReference type="SAM" id="SignalP"/>
    </source>
</evidence>
<evidence type="ECO:0000313" key="4">
    <source>
        <dbReference type="EMBL" id="GFG30665.1"/>
    </source>
</evidence>
<reference evidence="5" key="1">
    <citation type="submission" date="2020-01" db="EMBL/GenBank/DDBJ databases">
        <title>Draft genome sequence of the Termite Coptotermes fromosanus.</title>
        <authorList>
            <person name="Itakura S."/>
            <person name="Yosikawa Y."/>
            <person name="Umezawa K."/>
        </authorList>
    </citation>
    <scope>NUCLEOTIDE SEQUENCE [LARGE SCALE GENOMIC DNA]</scope>
</reference>
<keyword evidence="5" id="KW-1185">Reference proteome</keyword>
<name>A0A6L2PJA8_COPFO</name>
<accession>A0A6L2PJA8</accession>
<dbReference type="Proteomes" id="UP000502823">
    <property type="component" value="Unassembled WGS sequence"/>
</dbReference>
<proteinExistence type="predicted"/>
<dbReference type="SUPFAM" id="SSF57667">
    <property type="entry name" value="beta-beta-alpha zinc fingers"/>
    <property type="match status" value="1"/>
</dbReference>
<sequence>MWRKINVNNLFAKFLALEVCALWSVGHWSSAENEHQRHPLLAEMYSEEIPVSRRGSKRSNTIILNASRGRHLAGSFVCQRCGNFYSYRKNLLRHLNLECGKEPQFQCPYCPRRAKHKNHLLRHMRSQHLANV</sequence>
<feature type="domain" description="C2H2-type" evidence="3">
    <location>
        <begin position="105"/>
        <end position="132"/>
    </location>
</feature>
<dbReference type="InterPro" id="IPR036236">
    <property type="entry name" value="Znf_C2H2_sf"/>
</dbReference>
<feature type="signal peptide" evidence="2">
    <location>
        <begin position="1"/>
        <end position="31"/>
    </location>
</feature>